<reference evidence="9" key="1">
    <citation type="submission" date="2017-04" db="EMBL/GenBank/DDBJ databases">
        <authorList>
            <person name="Varghese N."/>
            <person name="Submissions S."/>
        </authorList>
    </citation>
    <scope>NUCLEOTIDE SEQUENCE [LARGE SCALE GENOMIC DNA]</scope>
    <source>
        <strain evidence="9">DSM 9293</strain>
    </source>
</reference>
<dbReference type="InterPro" id="IPR036197">
    <property type="entry name" value="NarG-like_sf"/>
</dbReference>
<sequence>MSGQDILMVLTILMFVAATVYFIIRMLPIFRVMQKARSTNRLDNWPSRLSFMLGQVFGHKRLLRLRLSGVLHFFIFSGFVVLFIDIVDAIGQVFVPGFHLDAPLDFVVDLWVVLVLVGLVLAVYQRAVIKPERYHGSDEKDGYIILGMIGIIMIGIILHESFYPFAAPYLYHVHAQLDPWGFLGYALGHVWMSTGLAYHPAIAETGYILGYLLDIGMVLAFLAYLPTSKHLHIFLAVPSIFLHKTRPHGELVPPMKEDEGMAIRTFEDMNWKDVLDLFTCTECGRCQAVCPAHAAGQPLSPKMVILELRDALRRELSGKDPEPLAGGVVSAAELWSCTTCGACQEACPVFIEHVPKIAGLRAALLEDGDVDKNSQKVLVGWDRQGNSFGQPQRKRPAWTKGLDVAIKDARKEPVDWLWFVGDFASYDPRLQELSRLVAQLLQRAGIDFGILYEGESNAGNEALRMGEYGLFETLAHKNLKWLEEAQYNQIFTTDPHSFNALRNEYRKFGFEKPVRHYTQAFLDLIEQGRLSPAPLDIRVTYHDPCYLGRWNRVFDAPRQLLEKMGVELVEMPRHGPNSFCCGAGGGRIWMEEVGVKERPADNRIREAVALPDVNYFVVACPKDMSMFSAAVQSTGNEDRIKVVDVAELLAQAVGLIVPETAVAMK</sequence>
<keyword evidence="1" id="KW-0004">4Fe-4S</keyword>
<keyword evidence="6" id="KW-1133">Transmembrane helix</keyword>
<dbReference type="Pfam" id="PF13237">
    <property type="entry name" value="Fer4_10"/>
    <property type="match status" value="1"/>
</dbReference>
<evidence type="ECO:0000313" key="9">
    <source>
        <dbReference type="Proteomes" id="UP000192660"/>
    </source>
</evidence>
<dbReference type="PROSITE" id="PS00198">
    <property type="entry name" value="4FE4S_FER_1"/>
    <property type="match status" value="2"/>
</dbReference>
<dbReference type="SUPFAM" id="SSF103501">
    <property type="entry name" value="Respiratory nitrate reductase 1 gamma chain"/>
    <property type="match status" value="1"/>
</dbReference>
<feature type="transmembrane region" description="Helical" evidence="6">
    <location>
        <begin position="205"/>
        <end position="225"/>
    </location>
</feature>
<keyword evidence="6" id="KW-0472">Membrane</keyword>
<keyword evidence="3" id="KW-0560">Oxidoreductase</keyword>
<dbReference type="PANTHER" id="PTHR43255:SF1">
    <property type="entry name" value="IRON-SULFUR-BINDING OXIDOREDUCTASE FADF-RELATED"/>
    <property type="match status" value="1"/>
</dbReference>
<dbReference type="GO" id="GO:0051539">
    <property type="term" value="F:4 iron, 4 sulfur cluster binding"/>
    <property type="evidence" value="ECO:0007669"/>
    <property type="project" value="UniProtKB-KW"/>
</dbReference>
<keyword evidence="6" id="KW-0812">Transmembrane</keyword>
<evidence type="ECO:0000256" key="6">
    <source>
        <dbReference type="SAM" id="Phobius"/>
    </source>
</evidence>
<name>A0A1W1WJI4_SULTA</name>
<evidence type="ECO:0000259" key="7">
    <source>
        <dbReference type="PROSITE" id="PS51379"/>
    </source>
</evidence>
<feature type="transmembrane region" description="Helical" evidence="6">
    <location>
        <begin position="141"/>
        <end position="159"/>
    </location>
</feature>
<dbReference type="InterPro" id="IPR009051">
    <property type="entry name" value="Helical_ferredxn"/>
</dbReference>
<feature type="domain" description="4Fe-4S ferredoxin-type" evidence="7">
    <location>
        <begin position="327"/>
        <end position="356"/>
    </location>
</feature>
<evidence type="ECO:0000256" key="3">
    <source>
        <dbReference type="ARBA" id="ARBA00023002"/>
    </source>
</evidence>
<keyword evidence="2" id="KW-0479">Metal-binding</keyword>
<dbReference type="SUPFAM" id="SSF46548">
    <property type="entry name" value="alpha-helical ferredoxin"/>
    <property type="match status" value="1"/>
</dbReference>
<evidence type="ECO:0000256" key="5">
    <source>
        <dbReference type="ARBA" id="ARBA00023014"/>
    </source>
</evidence>
<dbReference type="InterPro" id="IPR017896">
    <property type="entry name" value="4Fe4S_Fe-S-bd"/>
</dbReference>
<dbReference type="InterPro" id="IPR017900">
    <property type="entry name" value="4Fe4S_Fe_S_CS"/>
</dbReference>
<dbReference type="OrthoDB" id="9786127at2"/>
<feature type="transmembrane region" description="Helical" evidence="6">
    <location>
        <begin position="6"/>
        <end position="27"/>
    </location>
</feature>
<feature type="transmembrane region" description="Helical" evidence="6">
    <location>
        <begin position="179"/>
        <end position="198"/>
    </location>
</feature>
<dbReference type="GO" id="GO:0005886">
    <property type="term" value="C:plasma membrane"/>
    <property type="evidence" value="ECO:0007669"/>
    <property type="project" value="TreeGrafter"/>
</dbReference>
<dbReference type="RefSeq" id="WP_020373192.1">
    <property type="nucleotide sequence ID" value="NZ_FWWY01000001.1"/>
</dbReference>
<accession>A0A1W1WJI4</accession>
<organism evidence="8 9">
    <name type="scientific">Sulfobacillus thermosulfidooxidans (strain DSM 9293 / VKM B-1269 / AT-1)</name>
    <dbReference type="NCBI Taxonomy" id="929705"/>
    <lineage>
        <taxon>Bacteria</taxon>
        <taxon>Bacillati</taxon>
        <taxon>Bacillota</taxon>
        <taxon>Clostridia</taxon>
        <taxon>Eubacteriales</taxon>
        <taxon>Clostridiales Family XVII. Incertae Sedis</taxon>
        <taxon>Sulfobacillus</taxon>
    </lineage>
</organism>
<dbReference type="PROSITE" id="PS51379">
    <property type="entry name" value="4FE4S_FER_2"/>
    <property type="match status" value="2"/>
</dbReference>
<dbReference type="InterPro" id="IPR004017">
    <property type="entry name" value="Cys_rich_dom"/>
</dbReference>
<evidence type="ECO:0000256" key="4">
    <source>
        <dbReference type="ARBA" id="ARBA00023004"/>
    </source>
</evidence>
<dbReference type="Gene3D" id="1.10.1060.10">
    <property type="entry name" value="Alpha-helical ferredoxin"/>
    <property type="match status" value="1"/>
</dbReference>
<dbReference type="STRING" id="28034.BFX07_11315"/>
<dbReference type="InterPro" id="IPR051460">
    <property type="entry name" value="HdrC_iron-sulfur_subunit"/>
</dbReference>
<dbReference type="Pfam" id="PF02754">
    <property type="entry name" value="CCG"/>
    <property type="match status" value="2"/>
</dbReference>
<dbReference type="AlphaFoldDB" id="A0A1W1WJI4"/>
<feature type="transmembrane region" description="Helical" evidence="6">
    <location>
        <begin position="110"/>
        <end position="129"/>
    </location>
</feature>
<dbReference type="Gene3D" id="1.20.950.20">
    <property type="entry name" value="Transmembrane di-heme cytochromes, Chain C"/>
    <property type="match status" value="1"/>
</dbReference>
<protein>
    <submittedName>
        <fullName evidence="8">Fe-S oxidoreductase</fullName>
    </submittedName>
</protein>
<evidence type="ECO:0000256" key="2">
    <source>
        <dbReference type="ARBA" id="ARBA00022723"/>
    </source>
</evidence>
<dbReference type="PANTHER" id="PTHR43255">
    <property type="entry name" value="IRON-SULFUR-BINDING OXIDOREDUCTASE FADF-RELATED-RELATED"/>
    <property type="match status" value="1"/>
</dbReference>
<dbReference type="EMBL" id="FWWY01000001">
    <property type="protein sequence ID" value="SMC06362.1"/>
    <property type="molecule type" value="Genomic_DNA"/>
</dbReference>
<gene>
    <name evidence="8" type="ORF">SAMN00768000_2777</name>
</gene>
<keyword evidence="9" id="KW-1185">Reference proteome</keyword>
<keyword evidence="4" id="KW-0408">Iron</keyword>
<dbReference type="GO" id="GO:0046872">
    <property type="term" value="F:metal ion binding"/>
    <property type="evidence" value="ECO:0007669"/>
    <property type="project" value="UniProtKB-KW"/>
</dbReference>
<dbReference type="Proteomes" id="UP000192660">
    <property type="component" value="Unassembled WGS sequence"/>
</dbReference>
<keyword evidence="5" id="KW-0411">Iron-sulfur</keyword>
<proteinExistence type="predicted"/>
<feature type="domain" description="4Fe-4S ferredoxin-type" evidence="7">
    <location>
        <begin position="271"/>
        <end position="300"/>
    </location>
</feature>
<evidence type="ECO:0000313" key="8">
    <source>
        <dbReference type="EMBL" id="SMC06362.1"/>
    </source>
</evidence>
<feature type="transmembrane region" description="Helical" evidence="6">
    <location>
        <begin position="70"/>
        <end position="90"/>
    </location>
</feature>
<dbReference type="GO" id="GO:0016491">
    <property type="term" value="F:oxidoreductase activity"/>
    <property type="evidence" value="ECO:0007669"/>
    <property type="project" value="UniProtKB-KW"/>
</dbReference>
<evidence type="ECO:0000256" key="1">
    <source>
        <dbReference type="ARBA" id="ARBA00022485"/>
    </source>
</evidence>